<comment type="similarity">
    <text evidence="2 5">Belongs to the phosphorylase b kinase regulatory chain family.</text>
</comment>
<comment type="subcellular location">
    <subcellularLocation>
        <location evidence="5">Cell membrane</location>
        <topology evidence="5">Lipid-anchor</topology>
        <orientation evidence="5">Cytoplasmic side</orientation>
    </subcellularLocation>
</comment>
<dbReference type="InterPro" id="IPR008734">
    <property type="entry name" value="PHK_A/B_su"/>
</dbReference>
<proteinExistence type="inferred from homology"/>
<keyword evidence="5" id="KW-1003">Cell membrane</keyword>
<evidence type="ECO:0000259" key="6">
    <source>
        <dbReference type="Pfam" id="PF00723"/>
    </source>
</evidence>
<protein>
    <recommendedName>
        <fullName evidence="5">Phosphorylase b kinase regulatory subunit</fullName>
    </recommendedName>
</protein>
<gene>
    <name evidence="7" type="ORF">LAZ67_2000058</name>
</gene>
<dbReference type="Gene3D" id="1.50.10.10">
    <property type="match status" value="1"/>
</dbReference>
<dbReference type="PANTHER" id="PTHR10749">
    <property type="entry name" value="PHOSPHORYLASE B KINASE REGULATORY SUBUNIT"/>
    <property type="match status" value="1"/>
</dbReference>
<keyword evidence="4 5" id="KW-0112">Calmodulin-binding</keyword>
<feature type="domain" description="GH15-like" evidence="6">
    <location>
        <begin position="37"/>
        <end position="479"/>
    </location>
</feature>
<reference evidence="7 8" key="1">
    <citation type="submission" date="2022-01" db="EMBL/GenBank/DDBJ databases">
        <title>A chromosomal length assembly of Cordylochernes scorpioides.</title>
        <authorList>
            <person name="Zeh D."/>
            <person name="Zeh J."/>
        </authorList>
    </citation>
    <scope>NUCLEOTIDE SEQUENCE [LARGE SCALE GENOMIC DNA]</scope>
    <source>
        <strain evidence="7">IN4F17</strain>
        <tissue evidence="7">Whole Body</tissue>
    </source>
</reference>
<keyword evidence="5" id="KW-0636">Prenylation</keyword>
<organism evidence="7 8">
    <name type="scientific">Cordylochernes scorpioides</name>
    <dbReference type="NCBI Taxonomy" id="51811"/>
    <lineage>
        <taxon>Eukaryota</taxon>
        <taxon>Metazoa</taxon>
        <taxon>Ecdysozoa</taxon>
        <taxon>Arthropoda</taxon>
        <taxon>Chelicerata</taxon>
        <taxon>Arachnida</taxon>
        <taxon>Pseudoscorpiones</taxon>
        <taxon>Cheliferoidea</taxon>
        <taxon>Chernetidae</taxon>
        <taxon>Cordylochernes</taxon>
    </lineage>
</organism>
<dbReference type="Proteomes" id="UP001235939">
    <property type="component" value="Chromosome 02"/>
</dbReference>
<keyword evidence="5" id="KW-0449">Lipoprotein</keyword>
<evidence type="ECO:0000256" key="3">
    <source>
        <dbReference type="ARBA" id="ARBA00022600"/>
    </source>
</evidence>
<name>A0ABY6K4Z2_9ARAC</name>
<evidence type="ECO:0000313" key="7">
    <source>
        <dbReference type="EMBL" id="UYV62295.1"/>
    </source>
</evidence>
<dbReference type="InterPro" id="IPR008928">
    <property type="entry name" value="6-hairpin_glycosidase_sf"/>
</dbReference>
<keyword evidence="5" id="KW-0472">Membrane</keyword>
<comment type="pathway">
    <text evidence="1 5">Glycan biosynthesis; glycogen metabolism.</text>
</comment>
<keyword evidence="8" id="KW-1185">Reference proteome</keyword>
<evidence type="ECO:0000313" key="8">
    <source>
        <dbReference type="Proteomes" id="UP001235939"/>
    </source>
</evidence>
<evidence type="ECO:0000256" key="4">
    <source>
        <dbReference type="ARBA" id="ARBA00022860"/>
    </source>
</evidence>
<evidence type="ECO:0000256" key="2">
    <source>
        <dbReference type="ARBA" id="ARBA00007128"/>
    </source>
</evidence>
<keyword evidence="5" id="KW-0119">Carbohydrate metabolism</keyword>
<comment type="function">
    <text evidence="5">Phosphorylase b kinase catalyzes the phosphorylation of serine in certain substrates, including troponin I.</text>
</comment>
<dbReference type="EMBL" id="CP092864">
    <property type="protein sequence ID" value="UYV62295.1"/>
    <property type="molecule type" value="Genomic_DNA"/>
</dbReference>
<accession>A0ABY6K4Z2</accession>
<dbReference type="PANTHER" id="PTHR10749:SF8">
    <property type="entry name" value="PHOSPHORYLASE B KINASE REGULATORY SUBUNIT BETA"/>
    <property type="match status" value="1"/>
</dbReference>
<evidence type="ECO:0000256" key="1">
    <source>
        <dbReference type="ARBA" id="ARBA00005131"/>
    </source>
</evidence>
<keyword evidence="3 5" id="KW-0321">Glycogen metabolism</keyword>
<evidence type="ECO:0000256" key="5">
    <source>
        <dbReference type="RuleBase" id="RU364123"/>
    </source>
</evidence>
<dbReference type="InterPro" id="IPR011613">
    <property type="entry name" value="GH15-like"/>
</dbReference>
<dbReference type="Pfam" id="PF00723">
    <property type="entry name" value="Glyco_hydro_15"/>
    <property type="match status" value="1"/>
</dbReference>
<dbReference type="SUPFAM" id="SSF48208">
    <property type="entry name" value="Six-hairpin glycosidases"/>
    <property type="match status" value="1"/>
</dbReference>
<sequence>MSTAPSTLIHYRSHLSSLSDTEVEQFKQANYADIVCQLDSYYGQVKRQLLNYQSPTTGLFPHTSTETDVAHVRDSVYCAVAIWSLCQAYKRIDDDRGKTYELGQSVVKCMRGILFCWMRQAKDKVEFFKTNQCPQHALHSKFHLQTGLPCVSESDYGHLQIDCVSLYVLYLVQMIHSGLQIIYTMDEVTFVQNLVYYIERAYRTPDFGMWERGSKYNNGTPEIHASSIGMAKSALEAINGFNIFGDRGASWSVIYVDIDAHNRNRSIFESLLPRESYSKNTDASLLPTISFPCFATHDEVLYSRTKEKLIRKLQGNYGFKRFLRDGFGTVIEDPSRRFYNSGETKDFDNIECEWPIFFIFMVLDGLFKGNDEQVKKYLHLLQPRIKRDEYGGHPMLTMVTTDPVVAKYFWVAWESVAGERLEPQSQTRLPSKEGDPSSNLYLMGQALYLVAQLLVDGLLHVSELDPIRRHLPSYNRPRKTGRYSAFQVSLSFFS</sequence>
<dbReference type="InterPro" id="IPR012341">
    <property type="entry name" value="6hp_glycosidase-like_sf"/>
</dbReference>